<accession>A0ACC0UIL1</accession>
<keyword evidence="2" id="KW-1185">Reference proteome</keyword>
<reference evidence="1" key="1">
    <citation type="submission" date="2021-03" db="EMBL/GenBank/DDBJ databases">
        <title>Evolutionary priming and transition to the ectomycorrhizal habit in an iconic lineage of mushroom-forming fungi: is preadaptation a requirement?</title>
        <authorList>
            <consortium name="DOE Joint Genome Institute"/>
            <person name="Looney B.P."/>
            <person name="Miyauchi S."/>
            <person name="Morin E."/>
            <person name="Drula E."/>
            <person name="Courty P.E."/>
            <person name="Chicoki N."/>
            <person name="Fauchery L."/>
            <person name="Kohler A."/>
            <person name="Kuo A."/>
            <person name="LaButti K."/>
            <person name="Pangilinan J."/>
            <person name="Lipzen A."/>
            <person name="Riley R."/>
            <person name="Andreopoulos W."/>
            <person name="He G."/>
            <person name="Johnson J."/>
            <person name="Barry K.W."/>
            <person name="Grigoriev I.V."/>
            <person name="Nagy L."/>
            <person name="Hibbett D."/>
            <person name="Henrissat B."/>
            <person name="Matheny P.B."/>
            <person name="Labbe J."/>
            <person name="Martin A.F."/>
        </authorList>
    </citation>
    <scope>NUCLEOTIDE SEQUENCE</scope>
    <source>
        <strain evidence="1">BPL698</strain>
    </source>
</reference>
<comment type="caution">
    <text evidence="1">The sequence shown here is derived from an EMBL/GenBank/DDBJ whole genome shotgun (WGS) entry which is preliminary data.</text>
</comment>
<gene>
    <name evidence="1" type="ORF">F5148DRAFT_1280769</name>
</gene>
<name>A0ACC0UIL1_9AGAM</name>
<evidence type="ECO:0000313" key="1">
    <source>
        <dbReference type="EMBL" id="KAI9511496.1"/>
    </source>
</evidence>
<dbReference type="EMBL" id="JAGFNK010000021">
    <property type="protein sequence ID" value="KAI9511496.1"/>
    <property type="molecule type" value="Genomic_DNA"/>
</dbReference>
<organism evidence="1 2">
    <name type="scientific">Russula earlei</name>
    <dbReference type="NCBI Taxonomy" id="71964"/>
    <lineage>
        <taxon>Eukaryota</taxon>
        <taxon>Fungi</taxon>
        <taxon>Dikarya</taxon>
        <taxon>Basidiomycota</taxon>
        <taxon>Agaricomycotina</taxon>
        <taxon>Agaricomycetes</taxon>
        <taxon>Russulales</taxon>
        <taxon>Russulaceae</taxon>
        <taxon>Russula</taxon>
    </lineage>
</organism>
<sequence length="287" mass="31341">MPFNLPATLVPLYALLNPRLLLPSITVVRLLLSISSKEISSSQPDIRSLNFAALRDAGYRGAIFDKDNCLTLPHSDNLIPELEAAWSEALRAFGPSHILVVSNSAGTRDDAAQLQAESVAYHLRAPVLLHTALKPSYSCAAAALAALPGLAPHELVVVGDRIFTDVVIAHRLSHPRTVLSRVAARLGLAPAHRSAFDDTASGDNLVGKLSHAPMAVWTTSLWARESVAMRWAEARLVRLIERCVEGARERRVALEEQFVRFALDNENSKGKAGRGWFSWVKALPKLR</sequence>
<proteinExistence type="predicted"/>
<protein>
    <submittedName>
        <fullName evidence="1">Mitochondrial PGP phosphatase-domain-containing protein</fullName>
    </submittedName>
</protein>
<evidence type="ECO:0000313" key="2">
    <source>
        <dbReference type="Proteomes" id="UP001207468"/>
    </source>
</evidence>
<dbReference type="Proteomes" id="UP001207468">
    <property type="component" value="Unassembled WGS sequence"/>
</dbReference>